<dbReference type="PANTHER" id="PTHR30574:SF1">
    <property type="entry name" value="SULPHUR TRANSPORT DOMAIN-CONTAINING PROTEIN"/>
    <property type="match status" value="1"/>
</dbReference>
<proteinExistence type="inferred from homology"/>
<feature type="transmembrane region" description="Helical" evidence="9">
    <location>
        <begin position="12"/>
        <end position="39"/>
    </location>
</feature>
<evidence type="ECO:0000256" key="6">
    <source>
        <dbReference type="ARBA" id="ARBA00022989"/>
    </source>
</evidence>
<accession>A0A495RIW1</accession>
<protein>
    <submittedName>
        <fullName evidence="10">Uncharacterized protein</fullName>
    </submittedName>
</protein>
<comment type="caution">
    <text evidence="10">The sequence shown here is derived from an EMBL/GenBank/DDBJ whole genome shotgun (WGS) entry which is preliminary data.</text>
</comment>
<feature type="transmembrane region" description="Helical" evidence="9">
    <location>
        <begin position="120"/>
        <end position="143"/>
    </location>
</feature>
<sequence length="147" mass="15537">MELTLTDIVLGILGGTLIGLACALLWVTLGKITGISGILSRLLSFHYRENSWRFAFFAGMLAGGVFFSWLMPPPQLVNTLTGDNRLMAILGGLLVGFGAVYGSGCTSGHGVCGLSRLSKLSFVAVSLFMIFGIITVTLLHLIITGAQ</sequence>
<keyword evidence="2" id="KW-0813">Transport</keyword>
<evidence type="ECO:0000256" key="3">
    <source>
        <dbReference type="ARBA" id="ARBA00022475"/>
    </source>
</evidence>
<evidence type="ECO:0000256" key="7">
    <source>
        <dbReference type="ARBA" id="ARBA00023136"/>
    </source>
</evidence>
<comment type="subcellular location">
    <subcellularLocation>
        <location evidence="1">Cell inner membrane</location>
        <topology evidence="1">Multi-pass membrane protein</topology>
    </subcellularLocation>
</comment>
<evidence type="ECO:0000256" key="4">
    <source>
        <dbReference type="ARBA" id="ARBA00022519"/>
    </source>
</evidence>
<reference evidence="10 11" key="1">
    <citation type="submission" date="2018-10" db="EMBL/GenBank/DDBJ databases">
        <title>Genomic Encyclopedia of Type Strains, Phase IV (KMG-IV): sequencing the most valuable type-strain genomes for metagenomic binning, comparative biology and taxonomic classification.</title>
        <authorList>
            <person name="Goeker M."/>
        </authorList>
    </citation>
    <scope>NUCLEOTIDE SEQUENCE [LARGE SCALE GENOMIC DNA]</scope>
    <source>
        <strain evidence="10 11">DSM 22228</strain>
    </source>
</reference>
<comment type="similarity">
    <text evidence="8">Belongs to the TsuA/YedE (TC 9.B.102) family.</text>
</comment>
<evidence type="ECO:0000313" key="11">
    <source>
        <dbReference type="Proteomes" id="UP000278542"/>
    </source>
</evidence>
<evidence type="ECO:0000256" key="1">
    <source>
        <dbReference type="ARBA" id="ARBA00004429"/>
    </source>
</evidence>
<dbReference type="PANTHER" id="PTHR30574">
    <property type="entry name" value="INNER MEMBRANE PROTEIN YEDE"/>
    <property type="match status" value="1"/>
</dbReference>
<keyword evidence="4" id="KW-0997">Cell inner membrane</keyword>
<evidence type="ECO:0000313" key="10">
    <source>
        <dbReference type="EMBL" id="RKS87473.1"/>
    </source>
</evidence>
<dbReference type="OrthoDB" id="9814020at2"/>
<dbReference type="Pfam" id="PF04143">
    <property type="entry name" value="Sulf_transp"/>
    <property type="match status" value="1"/>
</dbReference>
<dbReference type="GO" id="GO:0005886">
    <property type="term" value="C:plasma membrane"/>
    <property type="evidence" value="ECO:0007669"/>
    <property type="project" value="UniProtKB-SubCell"/>
</dbReference>
<evidence type="ECO:0000256" key="5">
    <source>
        <dbReference type="ARBA" id="ARBA00022692"/>
    </source>
</evidence>
<dbReference type="InterPro" id="IPR007272">
    <property type="entry name" value="Sulf_transp_TsuA/YedE"/>
</dbReference>
<dbReference type="AlphaFoldDB" id="A0A495RIW1"/>
<evidence type="ECO:0000256" key="8">
    <source>
        <dbReference type="ARBA" id="ARBA00035655"/>
    </source>
</evidence>
<keyword evidence="6 9" id="KW-1133">Transmembrane helix</keyword>
<evidence type="ECO:0000256" key="9">
    <source>
        <dbReference type="SAM" id="Phobius"/>
    </source>
</evidence>
<dbReference type="EMBL" id="RBWY01000001">
    <property type="protein sequence ID" value="RKS87473.1"/>
    <property type="molecule type" value="Genomic_DNA"/>
</dbReference>
<feature type="transmembrane region" description="Helical" evidence="9">
    <location>
        <begin position="51"/>
        <end position="71"/>
    </location>
</feature>
<dbReference type="Proteomes" id="UP000278542">
    <property type="component" value="Unassembled WGS sequence"/>
</dbReference>
<keyword evidence="11" id="KW-1185">Reference proteome</keyword>
<gene>
    <name evidence="10" type="ORF">DES39_0707</name>
</gene>
<keyword evidence="5 9" id="KW-0812">Transmembrane</keyword>
<name>A0A495RIW1_9GAMM</name>
<organism evidence="10 11">
    <name type="scientific">Orbus hercynius</name>
    <dbReference type="NCBI Taxonomy" id="593135"/>
    <lineage>
        <taxon>Bacteria</taxon>
        <taxon>Pseudomonadati</taxon>
        <taxon>Pseudomonadota</taxon>
        <taxon>Gammaproteobacteria</taxon>
        <taxon>Orbales</taxon>
        <taxon>Orbaceae</taxon>
        <taxon>Orbus</taxon>
    </lineage>
</organism>
<keyword evidence="7 9" id="KW-0472">Membrane</keyword>
<feature type="transmembrane region" description="Helical" evidence="9">
    <location>
        <begin position="86"/>
        <end position="108"/>
    </location>
</feature>
<keyword evidence="3" id="KW-1003">Cell membrane</keyword>
<evidence type="ECO:0000256" key="2">
    <source>
        <dbReference type="ARBA" id="ARBA00022448"/>
    </source>
</evidence>